<dbReference type="PANTHER" id="PTHR11076:SF35">
    <property type="entry name" value="DNA REPAIR PROTEIN HOMOLOG YOBH"/>
    <property type="match status" value="1"/>
</dbReference>
<keyword evidence="2" id="KW-0238">DNA-binding</keyword>
<feature type="active site" evidence="2">
    <location>
        <position position="112"/>
    </location>
</feature>
<evidence type="ECO:0000256" key="2">
    <source>
        <dbReference type="HAMAP-Rule" id="MF_01113"/>
    </source>
</evidence>
<feature type="binding site" evidence="2">
    <location>
        <position position="15"/>
    </location>
    <ligand>
        <name>Mg(2+)</name>
        <dbReference type="ChEBI" id="CHEBI:18420"/>
    </ligand>
</feature>
<evidence type="ECO:0000313" key="5">
    <source>
        <dbReference type="Proteomes" id="UP001519344"/>
    </source>
</evidence>
<keyword evidence="5" id="KW-1185">Reference proteome</keyword>
<keyword evidence="2" id="KW-0239">DNA-directed DNA polymerase</keyword>
<feature type="site" description="Substrate discrimination" evidence="2">
    <location>
        <position position="20"/>
    </location>
</feature>
<dbReference type="InterPro" id="IPR050116">
    <property type="entry name" value="DNA_polymerase-Y"/>
</dbReference>
<dbReference type="PROSITE" id="PS50173">
    <property type="entry name" value="UMUC"/>
    <property type="match status" value="1"/>
</dbReference>
<name>A0ABS4HX81_9BACL</name>
<keyword evidence="2" id="KW-0479">Metal-binding</keyword>
<accession>A0ABS4HX81</accession>
<keyword evidence="2" id="KW-0460">Magnesium</keyword>
<dbReference type="Gene3D" id="3.30.1490.100">
    <property type="entry name" value="DNA polymerase, Y-family, little finger domain"/>
    <property type="match status" value="1"/>
</dbReference>
<reference evidence="4 5" key="1">
    <citation type="submission" date="2021-03" db="EMBL/GenBank/DDBJ databases">
        <title>Genomic Encyclopedia of Type Strains, Phase IV (KMG-IV): sequencing the most valuable type-strain genomes for metagenomic binning, comparative biology and taxonomic classification.</title>
        <authorList>
            <person name="Goeker M."/>
        </authorList>
    </citation>
    <scope>NUCLEOTIDE SEQUENCE [LARGE SCALE GENOMIC DNA]</scope>
    <source>
        <strain evidence="4 5">DSM 24950</strain>
    </source>
</reference>
<keyword evidence="2 4" id="KW-0808">Transferase</keyword>
<dbReference type="EMBL" id="JAGGKV010000005">
    <property type="protein sequence ID" value="MBP1963238.1"/>
    <property type="molecule type" value="Genomic_DNA"/>
</dbReference>
<sequence length="425" mass="47026">MGMREKSDRTIYLSDCQSFYASVEKASHPGLEHLPVVVAGDPARRSGIILAACPIAKGFGISTAQRLGEALQLCPNVIVMRPHMQRYIDVSLAITDIYKEYTDLVEVFSIDEQFLDVTGSLNHFRCTPEQLAVMIQKKVAASMNVRIRVGIGPTKILAKQATDNFAKKNANGIFTLGKEDVEKVLWPLSVDKMYGVGSRMTRHFVALGMTTIGHVARTPMHILKQKFRARFGKQSDIQAEVMWRTANGLDDSPVTPGTFNVAPKSIGHGMTLPRDYTTAEEVDIVLLELTEEVCRDARTKGYTSGTVHVFCMCSPYDAPTGFSQQRKMPFATNNTLKVFGSVREIFHRNWNGHPVRKVGVTLGSLEDEEVTQLDLFEDVTKLRQLDSVLDGIKDRFGSTAIIRASSLMKAGLAADRAGKIGGHYR</sequence>
<comment type="similarity">
    <text evidence="1 2">Belongs to the DNA polymerase type-Y family.</text>
</comment>
<dbReference type="PANTHER" id="PTHR11076">
    <property type="entry name" value="DNA REPAIR POLYMERASE UMUC / TRANSFERASE FAMILY MEMBER"/>
    <property type="match status" value="1"/>
</dbReference>
<dbReference type="Proteomes" id="UP001519344">
    <property type="component" value="Unassembled WGS sequence"/>
</dbReference>
<dbReference type="HAMAP" id="MF_01113">
    <property type="entry name" value="DNApol_IV"/>
    <property type="match status" value="1"/>
</dbReference>
<keyword evidence="2" id="KW-0235">DNA replication</keyword>
<proteinExistence type="inferred from homology"/>
<dbReference type="Gene3D" id="1.10.150.20">
    <property type="entry name" value="5' to 3' exonuclease, C-terminal subdomain"/>
    <property type="match status" value="1"/>
</dbReference>
<comment type="catalytic activity">
    <reaction evidence="2">
        <text>DNA(n) + a 2'-deoxyribonucleoside 5'-triphosphate = DNA(n+1) + diphosphate</text>
        <dbReference type="Rhea" id="RHEA:22508"/>
        <dbReference type="Rhea" id="RHEA-COMP:17339"/>
        <dbReference type="Rhea" id="RHEA-COMP:17340"/>
        <dbReference type="ChEBI" id="CHEBI:33019"/>
        <dbReference type="ChEBI" id="CHEBI:61560"/>
        <dbReference type="ChEBI" id="CHEBI:173112"/>
        <dbReference type="EC" id="2.7.7.7"/>
    </reaction>
</comment>
<keyword evidence="2" id="KW-0234">DNA repair</keyword>
<comment type="cofactor">
    <cofactor evidence="2">
        <name>Mg(2+)</name>
        <dbReference type="ChEBI" id="CHEBI:18420"/>
    </cofactor>
    <text evidence="2">Binds 2 magnesium ions per subunit.</text>
</comment>
<dbReference type="GO" id="GO:0003887">
    <property type="term" value="F:DNA-directed DNA polymerase activity"/>
    <property type="evidence" value="ECO:0007669"/>
    <property type="project" value="UniProtKB-EC"/>
</dbReference>
<dbReference type="InterPro" id="IPR001126">
    <property type="entry name" value="UmuC"/>
</dbReference>
<feature type="binding site" evidence="2">
    <location>
        <position position="111"/>
    </location>
    <ligand>
        <name>Mg(2+)</name>
        <dbReference type="ChEBI" id="CHEBI:18420"/>
    </ligand>
</feature>
<keyword evidence="2" id="KW-0963">Cytoplasm</keyword>
<dbReference type="InterPro" id="IPR043128">
    <property type="entry name" value="Rev_trsase/Diguanyl_cyclase"/>
</dbReference>
<dbReference type="EC" id="2.7.7.7" evidence="2"/>
<keyword evidence="2" id="KW-0227">DNA damage</keyword>
<dbReference type="NCBIfam" id="NF002848">
    <property type="entry name" value="PRK03103.1"/>
    <property type="match status" value="1"/>
</dbReference>
<dbReference type="InterPro" id="IPR022880">
    <property type="entry name" value="DNApol_IV"/>
</dbReference>
<dbReference type="InterPro" id="IPR036775">
    <property type="entry name" value="DNA_pol_Y-fam_lit_finger_sf"/>
</dbReference>
<protein>
    <recommendedName>
        <fullName evidence="2">DNA polymerase IV</fullName>
        <shortName evidence="2">Pol IV</shortName>
        <ecNumber evidence="2">2.7.7.7</ecNumber>
    </recommendedName>
</protein>
<dbReference type="SUPFAM" id="SSF100879">
    <property type="entry name" value="Lesion bypass DNA polymerase (Y-family), little finger domain"/>
    <property type="match status" value="1"/>
</dbReference>
<dbReference type="InterPro" id="IPR043502">
    <property type="entry name" value="DNA/RNA_pol_sf"/>
</dbReference>
<dbReference type="Gene3D" id="3.30.70.270">
    <property type="match status" value="1"/>
</dbReference>
<dbReference type="InterPro" id="IPR017961">
    <property type="entry name" value="DNA_pol_Y-fam_little_finger"/>
</dbReference>
<evidence type="ECO:0000259" key="3">
    <source>
        <dbReference type="PROSITE" id="PS50173"/>
    </source>
</evidence>
<dbReference type="Gene3D" id="3.40.1170.60">
    <property type="match status" value="1"/>
</dbReference>
<keyword evidence="2" id="KW-0515">Mutator protein</keyword>
<comment type="subcellular location">
    <subcellularLocation>
        <location evidence="2">Cytoplasm</location>
    </subcellularLocation>
</comment>
<organism evidence="4 5">
    <name type="scientific">Paenibacillus aceris</name>
    <dbReference type="NCBI Taxonomy" id="869555"/>
    <lineage>
        <taxon>Bacteria</taxon>
        <taxon>Bacillati</taxon>
        <taxon>Bacillota</taxon>
        <taxon>Bacilli</taxon>
        <taxon>Bacillales</taxon>
        <taxon>Paenibacillaceae</taxon>
        <taxon>Paenibacillus</taxon>
    </lineage>
</organism>
<keyword evidence="2 4" id="KW-0548">Nucleotidyltransferase</keyword>
<comment type="function">
    <text evidence="2">Poorly processive, error-prone DNA polymerase involved in untargeted mutagenesis. Copies undamaged DNA at stalled replication forks, which arise in vivo from mismatched or misaligned primer ends. These misaligned primers can be extended by PolIV. Exhibits no 3'-5' exonuclease (proofreading) activity. May be involved in translesional synthesis, in conjunction with the beta clamp from PolIII.</text>
</comment>
<dbReference type="Pfam" id="PF11799">
    <property type="entry name" value="IMS_C"/>
    <property type="match status" value="1"/>
</dbReference>
<feature type="domain" description="UmuC" evidence="3">
    <location>
        <begin position="11"/>
        <end position="197"/>
    </location>
</feature>
<evidence type="ECO:0000256" key="1">
    <source>
        <dbReference type="ARBA" id="ARBA00010945"/>
    </source>
</evidence>
<comment type="caution">
    <text evidence="4">The sequence shown here is derived from an EMBL/GenBank/DDBJ whole genome shotgun (WGS) entry which is preliminary data.</text>
</comment>
<dbReference type="Pfam" id="PF00817">
    <property type="entry name" value="IMS"/>
    <property type="match status" value="1"/>
</dbReference>
<evidence type="ECO:0000313" key="4">
    <source>
        <dbReference type="EMBL" id="MBP1963238.1"/>
    </source>
</evidence>
<gene>
    <name evidence="2" type="primary">dinB</name>
    <name evidence="4" type="ORF">J2Z65_002454</name>
</gene>
<comment type="subunit">
    <text evidence="2">Monomer.</text>
</comment>
<dbReference type="SUPFAM" id="SSF56672">
    <property type="entry name" value="DNA/RNA polymerases"/>
    <property type="match status" value="1"/>
</dbReference>